<protein>
    <submittedName>
        <fullName evidence="2">Uncharacterized protein</fullName>
    </submittedName>
</protein>
<name>A0AAW0EC17_9AGAR</name>
<dbReference type="AlphaFoldDB" id="A0AAW0EC17"/>
<comment type="caution">
    <text evidence="2">The sequence shown here is derived from an EMBL/GenBank/DDBJ whole genome shotgun (WGS) entry which is preliminary data.</text>
</comment>
<evidence type="ECO:0000256" key="1">
    <source>
        <dbReference type="SAM" id="MobiDB-lite"/>
    </source>
</evidence>
<dbReference type="Proteomes" id="UP001362999">
    <property type="component" value="Unassembled WGS sequence"/>
</dbReference>
<evidence type="ECO:0000313" key="2">
    <source>
        <dbReference type="EMBL" id="KAK7061776.1"/>
    </source>
</evidence>
<accession>A0AAW0EC17</accession>
<sequence length="192" mass="20466">MDDSATTEFRAALPYAILPISPALAALHSVRVATSHNSCPQCGCSKHRGETSVRTVRSKVPDSRVIQTTCLICGWVHSEPLSRGNAALFPRRKKNSGNVAVLATSRPISPAVDIPPPISISAPKVEESRKPQAKPSPTPPSSDLSAASLRKSRPKKKGGLQLMLERNKERAAKEKENGDGVAGGLAMFLNNL</sequence>
<evidence type="ECO:0000313" key="3">
    <source>
        <dbReference type="Proteomes" id="UP001362999"/>
    </source>
</evidence>
<keyword evidence="3" id="KW-1185">Reference proteome</keyword>
<gene>
    <name evidence="2" type="ORF">R3P38DRAFT_2831478</name>
</gene>
<reference evidence="2 3" key="1">
    <citation type="journal article" date="2024" name="J Genomics">
        <title>Draft genome sequencing and assembly of Favolaschia claudopus CIRM-BRFM 2984 isolated from oak limbs.</title>
        <authorList>
            <person name="Navarro D."/>
            <person name="Drula E."/>
            <person name="Chaduli D."/>
            <person name="Cazenave R."/>
            <person name="Ahrendt S."/>
            <person name="Wang J."/>
            <person name="Lipzen A."/>
            <person name="Daum C."/>
            <person name="Barry K."/>
            <person name="Grigoriev I.V."/>
            <person name="Favel A."/>
            <person name="Rosso M.N."/>
            <person name="Martin F."/>
        </authorList>
    </citation>
    <scope>NUCLEOTIDE SEQUENCE [LARGE SCALE GENOMIC DNA]</scope>
    <source>
        <strain evidence="2 3">CIRM-BRFM 2984</strain>
    </source>
</reference>
<proteinExistence type="predicted"/>
<dbReference type="EMBL" id="JAWWNJ010000002">
    <property type="protein sequence ID" value="KAK7061776.1"/>
    <property type="molecule type" value="Genomic_DNA"/>
</dbReference>
<feature type="region of interest" description="Disordered" evidence="1">
    <location>
        <begin position="112"/>
        <end position="161"/>
    </location>
</feature>
<organism evidence="2 3">
    <name type="scientific">Favolaschia claudopus</name>
    <dbReference type="NCBI Taxonomy" id="2862362"/>
    <lineage>
        <taxon>Eukaryota</taxon>
        <taxon>Fungi</taxon>
        <taxon>Dikarya</taxon>
        <taxon>Basidiomycota</taxon>
        <taxon>Agaricomycotina</taxon>
        <taxon>Agaricomycetes</taxon>
        <taxon>Agaricomycetidae</taxon>
        <taxon>Agaricales</taxon>
        <taxon>Marasmiineae</taxon>
        <taxon>Mycenaceae</taxon>
        <taxon>Favolaschia</taxon>
    </lineage>
</organism>